<proteinExistence type="predicted"/>
<protein>
    <recommendedName>
        <fullName evidence="2">Tail protein</fullName>
    </recommendedName>
</protein>
<organism evidence="1">
    <name type="scientific">viral metagenome</name>
    <dbReference type="NCBI Taxonomy" id="1070528"/>
    <lineage>
        <taxon>unclassified sequences</taxon>
        <taxon>metagenomes</taxon>
        <taxon>organismal metagenomes</taxon>
    </lineage>
</organism>
<reference evidence="1" key="1">
    <citation type="submission" date="2020-03" db="EMBL/GenBank/DDBJ databases">
        <title>The deep terrestrial virosphere.</title>
        <authorList>
            <person name="Holmfeldt K."/>
            <person name="Nilsson E."/>
            <person name="Simone D."/>
            <person name="Lopez-Fernandez M."/>
            <person name="Wu X."/>
            <person name="de Brujin I."/>
            <person name="Lundin D."/>
            <person name="Andersson A."/>
            <person name="Bertilsson S."/>
            <person name="Dopson M."/>
        </authorList>
    </citation>
    <scope>NUCLEOTIDE SEQUENCE</scope>
    <source>
        <strain evidence="1">TM448A01530</strain>
    </source>
</reference>
<evidence type="ECO:0008006" key="2">
    <source>
        <dbReference type="Google" id="ProtNLM"/>
    </source>
</evidence>
<sequence length="164" mass="18320">MPIVITETDLGTKERAKKAVKRVQKIIPKELGPRLEKWWRKVERTAKKECPVGTPASTGIPNYIGGTLRSSVRRVKTGKGLGKGGVPVKGVGVEFLSEMIVAGGLQFINPNTGKQCDYAVHVHDGTIKMRARPFLRRAIELNEQELKRITDKFLKIVAREFSRD</sequence>
<name>A0A6H1ZQR4_9ZZZZ</name>
<dbReference type="AlphaFoldDB" id="A0A6H1ZQR4"/>
<evidence type="ECO:0000313" key="1">
    <source>
        <dbReference type="EMBL" id="QJA49914.1"/>
    </source>
</evidence>
<accession>A0A6H1ZQR4</accession>
<gene>
    <name evidence="1" type="ORF">TM448A01530_0013</name>
</gene>
<dbReference type="EMBL" id="MT144162">
    <property type="protein sequence ID" value="QJA49914.1"/>
    <property type="molecule type" value="Genomic_DNA"/>
</dbReference>